<dbReference type="EMBL" id="GBRH01223223">
    <property type="protein sequence ID" value="JAD74672.1"/>
    <property type="molecule type" value="Transcribed_RNA"/>
</dbReference>
<feature type="compositionally biased region" description="Basic and acidic residues" evidence="1">
    <location>
        <begin position="46"/>
        <end position="59"/>
    </location>
</feature>
<proteinExistence type="predicted"/>
<protein>
    <submittedName>
        <fullName evidence="2">Uncharacterized protein</fullName>
    </submittedName>
</protein>
<reference evidence="2" key="1">
    <citation type="submission" date="2014-09" db="EMBL/GenBank/DDBJ databases">
        <authorList>
            <person name="Magalhaes I.L.F."/>
            <person name="Oliveira U."/>
            <person name="Santos F.R."/>
            <person name="Vidigal T.H.D.A."/>
            <person name="Brescovit A.D."/>
            <person name="Santos A.J."/>
        </authorList>
    </citation>
    <scope>NUCLEOTIDE SEQUENCE</scope>
    <source>
        <tissue evidence="2">Shoot tissue taken approximately 20 cm above the soil surface</tissue>
    </source>
</reference>
<sequence>MKACSSWRSLLSLSHSSSSSQGACSKRDLSTGRQPPGRDLRRKKPQIREQNRPQRRDFHPGSSTLRPNQVPRLDFSVAGSRILQPGGANSENLPCRQCSCRLPASSPP</sequence>
<organism evidence="2">
    <name type="scientific">Arundo donax</name>
    <name type="common">Giant reed</name>
    <name type="synonym">Donax arundinaceus</name>
    <dbReference type="NCBI Taxonomy" id="35708"/>
    <lineage>
        <taxon>Eukaryota</taxon>
        <taxon>Viridiplantae</taxon>
        <taxon>Streptophyta</taxon>
        <taxon>Embryophyta</taxon>
        <taxon>Tracheophyta</taxon>
        <taxon>Spermatophyta</taxon>
        <taxon>Magnoliopsida</taxon>
        <taxon>Liliopsida</taxon>
        <taxon>Poales</taxon>
        <taxon>Poaceae</taxon>
        <taxon>PACMAD clade</taxon>
        <taxon>Arundinoideae</taxon>
        <taxon>Arundineae</taxon>
        <taxon>Arundo</taxon>
    </lineage>
</organism>
<feature type="region of interest" description="Disordered" evidence="1">
    <location>
        <begin position="1"/>
        <end position="92"/>
    </location>
</feature>
<reference evidence="2" key="2">
    <citation type="journal article" date="2015" name="Data Brief">
        <title>Shoot transcriptome of the giant reed, Arundo donax.</title>
        <authorList>
            <person name="Barrero R.A."/>
            <person name="Guerrero F.D."/>
            <person name="Moolhuijzen P."/>
            <person name="Goolsby J.A."/>
            <person name="Tidwell J."/>
            <person name="Bellgard S.E."/>
            <person name="Bellgard M.I."/>
        </authorList>
    </citation>
    <scope>NUCLEOTIDE SEQUENCE</scope>
    <source>
        <tissue evidence="2">Shoot tissue taken approximately 20 cm above the soil surface</tissue>
    </source>
</reference>
<feature type="compositionally biased region" description="Low complexity" evidence="1">
    <location>
        <begin position="1"/>
        <end position="20"/>
    </location>
</feature>
<dbReference type="AlphaFoldDB" id="A0A0A9CT57"/>
<accession>A0A0A9CT57</accession>
<evidence type="ECO:0000313" key="2">
    <source>
        <dbReference type="EMBL" id="JAD74672.1"/>
    </source>
</evidence>
<evidence type="ECO:0000256" key="1">
    <source>
        <dbReference type="SAM" id="MobiDB-lite"/>
    </source>
</evidence>
<name>A0A0A9CT57_ARUDO</name>